<proteinExistence type="predicted"/>
<reference evidence="2" key="1">
    <citation type="submission" date="2014-09" db="EMBL/GenBank/DDBJ databases">
        <authorList>
            <person name="Magalhaes I.L.F."/>
            <person name="Oliveira U."/>
            <person name="Santos F.R."/>
            <person name="Vidigal T.H.D.A."/>
            <person name="Brescovit A.D."/>
            <person name="Santos A.J."/>
        </authorList>
    </citation>
    <scope>NUCLEOTIDE SEQUENCE</scope>
    <source>
        <tissue evidence="2">Shoot tissue taken approximately 20 cm above the soil surface</tissue>
    </source>
</reference>
<reference evidence="2" key="2">
    <citation type="journal article" date="2015" name="Data Brief">
        <title>Shoot transcriptome of the giant reed, Arundo donax.</title>
        <authorList>
            <person name="Barrero R.A."/>
            <person name="Guerrero F.D."/>
            <person name="Moolhuijzen P."/>
            <person name="Goolsby J.A."/>
            <person name="Tidwell J."/>
            <person name="Bellgard S.E."/>
            <person name="Bellgard M.I."/>
        </authorList>
    </citation>
    <scope>NUCLEOTIDE SEQUENCE</scope>
    <source>
        <tissue evidence="2">Shoot tissue taken approximately 20 cm above the soil surface</tissue>
    </source>
</reference>
<organism evidence="2">
    <name type="scientific">Arundo donax</name>
    <name type="common">Giant reed</name>
    <name type="synonym">Donax arundinaceus</name>
    <dbReference type="NCBI Taxonomy" id="35708"/>
    <lineage>
        <taxon>Eukaryota</taxon>
        <taxon>Viridiplantae</taxon>
        <taxon>Streptophyta</taxon>
        <taxon>Embryophyta</taxon>
        <taxon>Tracheophyta</taxon>
        <taxon>Spermatophyta</taxon>
        <taxon>Magnoliopsida</taxon>
        <taxon>Liliopsida</taxon>
        <taxon>Poales</taxon>
        <taxon>Poaceae</taxon>
        <taxon>PACMAD clade</taxon>
        <taxon>Arundinoideae</taxon>
        <taxon>Arundineae</taxon>
        <taxon>Arundo</taxon>
    </lineage>
</organism>
<feature type="region of interest" description="Disordered" evidence="1">
    <location>
        <begin position="1"/>
        <end position="28"/>
    </location>
</feature>
<name>A0A0A8Z4G4_ARUDO</name>
<feature type="compositionally biased region" description="Basic residues" evidence="1">
    <location>
        <begin position="13"/>
        <end position="28"/>
    </location>
</feature>
<evidence type="ECO:0000256" key="1">
    <source>
        <dbReference type="SAM" id="MobiDB-lite"/>
    </source>
</evidence>
<evidence type="ECO:0000313" key="2">
    <source>
        <dbReference type="EMBL" id="JAD33696.1"/>
    </source>
</evidence>
<sequence>MARGQGRRGGTTARRRRPGSRRGTCRRPSHRHALHLCWRVSFTHTI</sequence>
<dbReference type="AlphaFoldDB" id="A0A0A8Z4G4"/>
<protein>
    <submittedName>
        <fullName evidence="2">Uncharacterized protein</fullName>
    </submittedName>
</protein>
<dbReference type="EMBL" id="GBRH01264199">
    <property type="protein sequence ID" value="JAD33696.1"/>
    <property type="molecule type" value="Transcribed_RNA"/>
</dbReference>
<accession>A0A0A8Z4G4</accession>